<comment type="caution">
    <text evidence="5">The sequence shown here is derived from an EMBL/GenBank/DDBJ whole genome shotgun (WGS) entry which is preliminary data.</text>
</comment>
<evidence type="ECO:0000256" key="1">
    <source>
        <dbReference type="ARBA" id="ARBA00009175"/>
    </source>
</evidence>
<keyword evidence="3" id="KW-0732">Signal</keyword>
<feature type="transmembrane region" description="Helical" evidence="4">
    <location>
        <begin position="20"/>
        <end position="39"/>
    </location>
</feature>
<reference evidence="5" key="1">
    <citation type="submission" date="2019-09" db="EMBL/GenBank/DDBJ databases">
        <title>Characterisation of the sponge microbiome using genome-centric metagenomics.</title>
        <authorList>
            <person name="Engelberts J.P."/>
            <person name="Robbins S.J."/>
            <person name="De Goeij J.M."/>
            <person name="Aranda M."/>
            <person name="Bell S.C."/>
            <person name="Webster N.S."/>
        </authorList>
    </citation>
    <scope>NUCLEOTIDE SEQUENCE</scope>
    <source>
        <strain evidence="5">SB0664_bin_27</strain>
    </source>
</reference>
<dbReference type="CDD" id="cd13538">
    <property type="entry name" value="PBP2_ModA_like_1"/>
    <property type="match status" value="1"/>
</dbReference>
<evidence type="ECO:0000313" key="5">
    <source>
        <dbReference type="EMBL" id="MXY93355.1"/>
    </source>
</evidence>
<dbReference type="InterPro" id="IPR005950">
    <property type="entry name" value="ModA"/>
</dbReference>
<dbReference type="EMBL" id="VXRG01000067">
    <property type="protein sequence ID" value="MXY93355.1"/>
    <property type="molecule type" value="Genomic_DNA"/>
</dbReference>
<name>A0A6B0YTA9_9CHLR</name>
<proteinExistence type="inferred from homology"/>
<keyword evidence="4" id="KW-1133">Transmembrane helix</keyword>
<dbReference type="GO" id="GO:0015689">
    <property type="term" value="P:molybdate ion transport"/>
    <property type="evidence" value="ECO:0007669"/>
    <property type="project" value="InterPro"/>
</dbReference>
<dbReference type="GO" id="GO:0046872">
    <property type="term" value="F:metal ion binding"/>
    <property type="evidence" value="ECO:0007669"/>
    <property type="project" value="UniProtKB-KW"/>
</dbReference>
<keyword evidence="4" id="KW-0812">Transmembrane</keyword>
<protein>
    <submittedName>
        <fullName evidence="5">Molybdate ABC transporter substrate-binding protein</fullName>
    </submittedName>
</protein>
<sequence>MLTAIVKSVSSLCRRSTTTALGLIPAAAMLLLGGLLLAGCSRPTAGGASLSETAEVTVFAAASLTDVFQEAAQSFSSGVHTGNVVFNFAGSQQLAGQLREGARADIFASADEMQMQTAIDAGRIGKGSVKTFACNRLIIGFGRRAAGPSDGAPEEESLLKLAQPGHKIVVGAEAVPIGQYTRQFLAKAAQDERFGPEFRAGFEANIVSEEQNVRGILSKLQLGEADAGVVYASDLVGVTELPRMEIPAHLNISAVYPIALTRDSRQPEQAATFVNFLFSEEGAAVLESHGFSTHCRAEGSEEASNFAAYGAH</sequence>
<keyword evidence="2" id="KW-0479">Metal-binding</keyword>
<dbReference type="InterPro" id="IPR050682">
    <property type="entry name" value="ModA/WtpA"/>
</dbReference>
<dbReference type="NCBIfam" id="TIGR01256">
    <property type="entry name" value="modA"/>
    <property type="match status" value="1"/>
</dbReference>
<comment type="similarity">
    <text evidence="1">Belongs to the bacterial solute-binding protein ModA family.</text>
</comment>
<dbReference type="PANTHER" id="PTHR30632:SF0">
    <property type="entry name" value="SULFATE-BINDING PROTEIN"/>
    <property type="match status" value="1"/>
</dbReference>
<keyword evidence="4" id="KW-0472">Membrane</keyword>
<gene>
    <name evidence="5" type="primary">modA</name>
    <name evidence="5" type="ORF">F4Y42_07905</name>
</gene>
<accession>A0A6B0YTA9</accession>
<dbReference type="PANTHER" id="PTHR30632">
    <property type="entry name" value="MOLYBDATE-BINDING PERIPLASMIC PROTEIN"/>
    <property type="match status" value="1"/>
</dbReference>
<evidence type="ECO:0000256" key="4">
    <source>
        <dbReference type="SAM" id="Phobius"/>
    </source>
</evidence>
<dbReference type="Gene3D" id="3.40.190.10">
    <property type="entry name" value="Periplasmic binding protein-like II"/>
    <property type="match status" value="2"/>
</dbReference>
<evidence type="ECO:0000256" key="2">
    <source>
        <dbReference type="ARBA" id="ARBA00022723"/>
    </source>
</evidence>
<organism evidence="5">
    <name type="scientific">Caldilineaceae bacterium SB0664_bin_27</name>
    <dbReference type="NCBI Taxonomy" id="2605260"/>
    <lineage>
        <taxon>Bacteria</taxon>
        <taxon>Bacillati</taxon>
        <taxon>Chloroflexota</taxon>
        <taxon>Caldilineae</taxon>
        <taxon>Caldilineales</taxon>
        <taxon>Caldilineaceae</taxon>
    </lineage>
</organism>
<dbReference type="Pfam" id="PF13531">
    <property type="entry name" value="SBP_bac_11"/>
    <property type="match status" value="1"/>
</dbReference>
<dbReference type="SUPFAM" id="SSF53850">
    <property type="entry name" value="Periplasmic binding protein-like II"/>
    <property type="match status" value="1"/>
</dbReference>
<dbReference type="AlphaFoldDB" id="A0A6B0YTA9"/>
<dbReference type="GO" id="GO:0030973">
    <property type="term" value="F:molybdate ion binding"/>
    <property type="evidence" value="ECO:0007669"/>
    <property type="project" value="TreeGrafter"/>
</dbReference>
<evidence type="ECO:0000256" key="3">
    <source>
        <dbReference type="ARBA" id="ARBA00022729"/>
    </source>
</evidence>